<dbReference type="InterPro" id="IPR027417">
    <property type="entry name" value="P-loop_NTPase"/>
</dbReference>
<comment type="caution">
    <text evidence="7">The sequence shown here is derived from an EMBL/GenBank/DDBJ whole genome shotgun (WGS) entry which is preliminary data.</text>
</comment>
<organism evidence="7 8">
    <name type="scientific">Microbacterium aoyamense</name>
    <dbReference type="NCBI Taxonomy" id="344166"/>
    <lineage>
        <taxon>Bacteria</taxon>
        <taxon>Bacillati</taxon>
        <taxon>Actinomycetota</taxon>
        <taxon>Actinomycetes</taxon>
        <taxon>Micrococcales</taxon>
        <taxon>Microbacteriaceae</taxon>
        <taxon>Microbacterium</taxon>
    </lineage>
</organism>
<evidence type="ECO:0000256" key="1">
    <source>
        <dbReference type="ARBA" id="ARBA00006930"/>
    </source>
</evidence>
<comment type="subunit">
    <text evidence="2">Heterodimer of SbcC and SbcD.</text>
</comment>
<proteinExistence type="inferred from homology"/>
<evidence type="ECO:0000256" key="5">
    <source>
        <dbReference type="SAM" id="MobiDB-lite"/>
    </source>
</evidence>
<evidence type="ECO:0000313" key="7">
    <source>
        <dbReference type="EMBL" id="GAA1916529.1"/>
    </source>
</evidence>
<dbReference type="EMBL" id="BAAAOF010000002">
    <property type="protein sequence ID" value="GAA1916529.1"/>
    <property type="molecule type" value="Genomic_DNA"/>
</dbReference>
<dbReference type="PANTHER" id="PTHR32114">
    <property type="entry name" value="ABC TRANSPORTER ABCH.3"/>
    <property type="match status" value="1"/>
</dbReference>
<evidence type="ECO:0000256" key="3">
    <source>
        <dbReference type="ARBA" id="ARBA00013368"/>
    </source>
</evidence>
<dbReference type="InterPro" id="IPR038729">
    <property type="entry name" value="Rad50/SbcC_AAA"/>
</dbReference>
<evidence type="ECO:0000259" key="6">
    <source>
        <dbReference type="Pfam" id="PF13476"/>
    </source>
</evidence>
<feature type="compositionally biased region" description="Basic and acidic residues" evidence="5">
    <location>
        <begin position="536"/>
        <end position="549"/>
    </location>
</feature>
<evidence type="ECO:0000313" key="8">
    <source>
        <dbReference type="Proteomes" id="UP001501343"/>
    </source>
</evidence>
<dbReference type="RefSeq" id="WP_248145338.1">
    <property type="nucleotide sequence ID" value="NZ_BAAAOF010000002.1"/>
</dbReference>
<keyword evidence="4" id="KW-0175">Coiled coil</keyword>
<sequence length="998" mass="106718">MRLHRLELEGFGPFRERQTIDFDAFADDGIFLIAGRTGAGKSSVLDGVCFALYGGAPRYDGAEKRLRSDHCAPEDPTSVIVEFTAGGRRWRVTRSPEYERPKQRGTGLTTEPHRAQLDERVDGAWIGRAARPVDVARELDEILGLSQQQFLQVILLAQNRFAEFLLAKNDDRQRLLRRLFGTRTYEDYQAAFDQRRKDSERALSSAGEGVQLLLGEAERVLSNDLDADELIAAGAVPDRIAAAAVGVQRADYRVGALTLDRDAADAAHRDAEIALAEARALRTRQEQRDRSRLALAALEERAPAVAAQRSTLERALAAEALRAPLEAAHTATVDDERALSRRDTARNAWVLASPESADVDAEGLARLVEELTGRLAVWALAVESEDALALAEAAITRDRDAVARLEESLTTMDAARALVPARLRDLGDELETLGSTEVRLQAAIAALATLDTRREAAREASRLGDALTAAESAYLDASVLLDRDRAEVTALLQRRLAGHAAELAGGLVDDEPCVVCGSLVHPHPAPASEDPVTDDEIQRAEAARDRAASAEKAAADAARTARAAHADAAARAGGESVEALDLAHADATRAAATARDDDARRTTLSLERERLIETDAASALERDALVTELALARDAFVAAEAAAALDRAAVAAARGDFDSVRERIRDAEERRSLATALLDADAAARAARAALERVRSDVEARIAASVFSSSDEATTGLRDAAARAVLDAEIREHDVAIRAERDRLRDLELALAGEPEELVDLAAASVRQTQARERWSAAVDAVAAASQTATRLRDLVQRASDAHAAIDGAAADHAVIVRLADTLAGRAPNTHRMTLESFVLAAELEEIVAAANVRLDDMSAGRYRLLHSDARAVRNAASGLGLEVMDAHTGLPRSPHSLSGGETFLASLALALGLAEVVTSRAGGVRLDTLFVDEGFGALDDDTLELAMRTLDELRKGGRTVGLISHVAAMKEQLPAQLIVEATAHGPSVIRQDAALAV</sequence>
<dbReference type="Pfam" id="PF13558">
    <property type="entry name" value="SbcC_Walker_B"/>
    <property type="match status" value="1"/>
</dbReference>
<dbReference type="PANTHER" id="PTHR32114:SF2">
    <property type="entry name" value="ABC TRANSPORTER ABCH.3"/>
    <property type="match status" value="1"/>
</dbReference>
<dbReference type="Pfam" id="PF13476">
    <property type="entry name" value="AAA_23"/>
    <property type="match status" value="1"/>
</dbReference>
<reference evidence="8" key="1">
    <citation type="journal article" date="2019" name="Int. J. Syst. Evol. Microbiol.">
        <title>The Global Catalogue of Microorganisms (GCM) 10K type strain sequencing project: providing services to taxonomists for standard genome sequencing and annotation.</title>
        <authorList>
            <consortium name="The Broad Institute Genomics Platform"/>
            <consortium name="The Broad Institute Genome Sequencing Center for Infectious Disease"/>
            <person name="Wu L."/>
            <person name="Ma J."/>
        </authorList>
    </citation>
    <scope>NUCLEOTIDE SEQUENCE [LARGE SCALE GENOMIC DNA]</scope>
    <source>
        <strain evidence="8">JCM 14900</strain>
    </source>
</reference>
<accession>A0ABP5AL35</accession>
<keyword evidence="8" id="KW-1185">Reference proteome</keyword>
<dbReference type="Proteomes" id="UP001501343">
    <property type="component" value="Unassembled WGS sequence"/>
</dbReference>
<feature type="region of interest" description="Disordered" evidence="5">
    <location>
        <begin position="523"/>
        <end position="558"/>
    </location>
</feature>
<gene>
    <name evidence="7" type="ORF">GCM10009775_06220</name>
</gene>
<name>A0ABP5AL35_9MICO</name>
<dbReference type="SUPFAM" id="SSF52540">
    <property type="entry name" value="P-loop containing nucleoside triphosphate hydrolases"/>
    <property type="match status" value="1"/>
</dbReference>
<evidence type="ECO:0000256" key="2">
    <source>
        <dbReference type="ARBA" id="ARBA00011322"/>
    </source>
</evidence>
<dbReference type="Gene3D" id="3.40.50.300">
    <property type="entry name" value="P-loop containing nucleotide triphosphate hydrolases"/>
    <property type="match status" value="2"/>
</dbReference>
<protein>
    <recommendedName>
        <fullName evidence="3">Nuclease SbcCD subunit C</fullName>
    </recommendedName>
</protein>
<evidence type="ECO:0000256" key="4">
    <source>
        <dbReference type="SAM" id="Coils"/>
    </source>
</evidence>
<comment type="similarity">
    <text evidence="1">Belongs to the SMC family. SbcC subfamily.</text>
</comment>
<feature type="domain" description="Rad50/SbcC-type AAA" evidence="6">
    <location>
        <begin position="5"/>
        <end position="187"/>
    </location>
</feature>
<feature type="coiled-coil region" evidence="4">
    <location>
        <begin position="268"/>
        <end position="301"/>
    </location>
</feature>